<feature type="compositionally biased region" description="Low complexity" evidence="5">
    <location>
        <begin position="244"/>
        <end position="261"/>
    </location>
</feature>
<dbReference type="OrthoDB" id="9795626at2"/>
<dbReference type="Proteomes" id="UP000256709">
    <property type="component" value="Unassembled WGS sequence"/>
</dbReference>
<dbReference type="PANTHER" id="PTHR32114">
    <property type="entry name" value="ABC TRANSPORTER ABCH.3"/>
    <property type="match status" value="1"/>
</dbReference>
<feature type="region of interest" description="Disordered" evidence="5">
    <location>
        <begin position="244"/>
        <end position="275"/>
    </location>
</feature>
<dbReference type="EMBL" id="NBXA01000007">
    <property type="protein sequence ID" value="RFA15394.1"/>
    <property type="molecule type" value="Genomic_DNA"/>
</dbReference>
<dbReference type="PANTHER" id="PTHR32114:SF2">
    <property type="entry name" value="ABC TRANSPORTER ABCH.3"/>
    <property type="match status" value="1"/>
</dbReference>
<gene>
    <name evidence="7" type="ORF">B7R21_05100</name>
</gene>
<dbReference type="GO" id="GO:0006302">
    <property type="term" value="P:double-strand break repair"/>
    <property type="evidence" value="ECO:0007669"/>
    <property type="project" value="InterPro"/>
</dbReference>
<name>A0A3E0VZ80_9MICO</name>
<protein>
    <recommendedName>
        <fullName evidence="3">Nuclease SbcCD subunit C</fullName>
    </recommendedName>
</protein>
<evidence type="ECO:0000256" key="1">
    <source>
        <dbReference type="ARBA" id="ARBA00006930"/>
    </source>
</evidence>
<dbReference type="Gene3D" id="3.40.50.300">
    <property type="entry name" value="P-loop containing nucleotide triphosphate hydrolases"/>
    <property type="match status" value="2"/>
</dbReference>
<evidence type="ECO:0000256" key="3">
    <source>
        <dbReference type="ARBA" id="ARBA00013368"/>
    </source>
</evidence>
<dbReference type="InterPro" id="IPR027417">
    <property type="entry name" value="P-loop_NTPase"/>
</dbReference>
<comment type="subunit">
    <text evidence="2">Heterodimer of SbcC and SbcD.</text>
</comment>
<comment type="similarity">
    <text evidence="1">Belongs to the SMC family. SbcC subfamily.</text>
</comment>
<accession>A0A3E0VZ80</accession>
<dbReference type="Pfam" id="PF13476">
    <property type="entry name" value="AAA_23"/>
    <property type="match status" value="1"/>
</dbReference>
<dbReference type="InterPro" id="IPR038729">
    <property type="entry name" value="Rad50/SbcC_AAA"/>
</dbReference>
<dbReference type="RefSeq" id="WP_116282156.1">
    <property type="nucleotide sequence ID" value="NZ_NBXA01000007.1"/>
</dbReference>
<proteinExistence type="inferred from homology"/>
<evidence type="ECO:0000256" key="2">
    <source>
        <dbReference type="ARBA" id="ARBA00011322"/>
    </source>
</evidence>
<feature type="coiled-coil region" evidence="4">
    <location>
        <begin position="621"/>
        <end position="679"/>
    </location>
</feature>
<evidence type="ECO:0000259" key="6">
    <source>
        <dbReference type="Pfam" id="PF13476"/>
    </source>
</evidence>
<keyword evidence="4" id="KW-0175">Coiled coil</keyword>
<dbReference type="GO" id="GO:0016887">
    <property type="term" value="F:ATP hydrolysis activity"/>
    <property type="evidence" value="ECO:0007669"/>
    <property type="project" value="InterPro"/>
</dbReference>
<organism evidence="7 8">
    <name type="scientific">Subtercola boreus</name>
    <dbReference type="NCBI Taxonomy" id="120213"/>
    <lineage>
        <taxon>Bacteria</taxon>
        <taxon>Bacillati</taxon>
        <taxon>Actinomycetota</taxon>
        <taxon>Actinomycetes</taxon>
        <taxon>Micrococcales</taxon>
        <taxon>Microbacteriaceae</taxon>
        <taxon>Subtercola</taxon>
    </lineage>
</organism>
<dbReference type="AlphaFoldDB" id="A0A3E0VZ80"/>
<sequence length="1039" mass="110828">MKITHLRLAGFGPYRDEQNVDFEQFDDDGIFLITGKTGAGKSSILDAICFALYASVPRYDGRESQLRSDHAGPADPTFVELEFSIGGSDYRLFRSPEYKRPKRRGDGFTTAAPEARLFVREEGVRHEGAAGEPAGDSDWRGIAAKPVDVGRYLSEILPLRVDQFLQVILLAQNRFQQFLLAKTDERRALLRTLFGTARFEAFEKALADQSRALTSQVADARQSIHLRATQAAGIARSVTESSAVGGSAEGSSAVGSSAVGGSAEGGSAVGSADEDRGIVPVDPGLGWFGALLADVEAARDEADRRAEVARAAFEQADSAHTVQLEVLRRQTKRDAAAATLATLLEATPAIEGLRSRIERANRAAQVWPQIEARRGAEESLAEALAAEADARERWEPYGDEAPTTATTLRETVEQLVAQRGMLDGALEDEKRLQRLQTELAAHSARRAAVAADLSTVEAGLADVPAVLSELEETLSTAKLEAARLPGLRIEQGDIRDALSAARRADASGAALTEALLAQKAASTAHLEAARLVDTLLARRLAGHAYELAAELAEGVPCSVCGSTEHPEPARSDAKPVTEGDTDRAQEHRAVCQAALAEADEQVGALGRALADERAAARGRTSAELQAELDVAGERAAVAERAEVQVAELTIRREEILSQRETAEMSLRTLRDEVADAQLAFTAAETSHALISLRVLEVRGGFDSVADRAREIEARLAAARALEDALTATATQLERRSRAVAAEARQLAELGFADSAAADGARLTPPKLSAEELRVRNHADGVAAATALLADPDLVGLPAAPVETSLTAEARTAAAASRAEFDAVRSTLAADYRQLEGLVKEVKTLFEASAGLIEEQARVRELAELVAGGGSNTKRMRLETYVLAAELEQIIQAANARLTTMTGSRYSLELDDSLQYRNVEAGLGLSIRDEHTGRARPTHSLSGGETFLASLALALGLAEVVSNQTGGISLDTLFVDEGFGTLDAETLEIAMSTLDSLRTGGRTIGLISHVESMKEQISAKLRITVTDAGYSEIEEVRERV</sequence>
<evidence type="ECO:0000313" key="7">
    <source>
        <dbReference type="EMBL" id="RFA15394.1"/>
    </source>
</evidence>
<feature type="domain" description="Rad50/SbcC-type AAA" evidence="6">
    <location>
        <begin position="6"/>
        <end position="210"/>
    </location>
</feature>
<reference evidence="7 8" key="1">
    <citation type="submission" date="2017-04" db="EMBL/GenBank/DDBJ databases">
        <title>Comparative genome analysis of Subtercola boreus.</title>
        <authorList>
            <person name="Cho Y.-J."/>
            <person name="Cho A."/>
            <person name="Kim O.-S."/>
            <person name="Lee J.-I."/>
        </authorList>
    </citation>
    <scope>NUCLEOTIDE SEQUENCE [LARGE SCALE GENOMIC DNA]</scope>
    <source>
        <strain evidence="7 8">P27444</strain>
    </source>
</reference>
<evidence type="ECO:0000256" key="5">
    <source>
        <dbReference type="SAM" id="MobiDB-lite"/>
    </source>
</evidence>
<evidence type="ECO:0000256" key="4">
    <source>
        <dbReference type="SAM" id="Coils"/>
    </source>
</evidence>
<dbReference type="SUPFAM" id="SSF52540">
    <property type="entry name" value="P-loop containing nucleoside triphosphate hydrolases"/>
    <property type="match status" value="1"/>
</dbReference>
<dbReference type="Pfam" id="PF13558">
    <property type="entry name" value="SbcC_Walker_B"/>
    <property type="match status" value="1"/>
</dbReference>
<evidence type="ECO:0000313" key="8">
    <source>
        <dbReference type="Proteomes" id="UP000256709"/>
    </source>
</evidence>
<comment type="caution">
    <text evidence="7">The sequence shown here is derived from an EMBL/GenBank/DDBJ whole genome shotgun (WGS) entry which is preliminary data.</text>
</comment>